<keyword evidence="5 8" id="KW-1133">Transmembrane helix</keyword>
<evidence type="ECO:0000256" key="7">
    <source>
        <dbReference type="ARBA" id="ARBA00023136"/>
    </source>
</evidence>
<accession>H5XF94</accession>
<keyword evidence="11" id="KW-1185">Reference proteome</keyword>
<proteinExistence type="predicted"/>
<dbReference type="Pfam" id="PF18967">
    <property type="entry name" value="PycTM"/>
    <property type="match status" value="1"/>
</dbReference>
<reference evidence="10 11" key="1">
    <citation type="submission" date="2011-11" db="EMBL/GenBank/DDBJ databases">
        <title>The Noncontiguous Finished sequence of Saccharomonospora cyanea NA-134.</title>
        <authorList>
            <consortium name="US DOE Joint Genome Institute"/>
            <person name="Lucas S."/>
            <person name="Han J."/>
            <person name="Lapidus A."/>
            <person name="Cheng J.-F."/>
            <person name="Goodwin L."/>
            <person name="Pitluck S."/>
            <person name="Peters L."/>
            <person name="Ovchinnikova G."/>
            <person name="Lu M."/>
            <person name="Detter J.C."/>
            <person name="Han C."/>
            <person name="Tapia R."/>
            <person name="Land M."/>
            <person name="Hauser L."/>
            <person name="Kyrpides N."/>
            <person name="Ivanova N."/>
            <person name="Pagani I."/>
            <person name="Brambilla E.-M."/>
            <person name="Klenk H.-P."/>
            <person name="Woyke T."/>
        </authorList>
    </citation>
    <scope>NUCLEOTIDE SEQUENCE [LARGE SCALE GENOMIC DNA]</scope>
    <source>
        <strain evidence="10 11">NA-134</strain>
    </source>
</reference>
<protein>
    <recommendedName>
        <fullName evidence="9">Pycsar effector protein domain-containing protein</fullName>
    </recommendedName>
</protein>
<feature type="transmembrane region" description="Helical" evidence="8">
    <location>
        <begin position="63"/>
        <end position="83"/>
    </location>
</feature>
<evidence type="ECO:0000256" key="4">
    <source>
        <dbReference type="ARBA" id="ARBA00022741"/>
    </source>
</evidence>
<dbReference type="eggNOG" id="ENOG5031XFG">
    <property type="taxonomic scope" value="Bacteria"/>
</dbReference>
<dbReference type="EMBL" id="CM001440">
    <property type="protein sequence ID" value="EHR61504.1"/>
    <property type="molecule type" value="Genomic_DNA"/>
</dbReference>
<dbReference type="Proteomes" id="UP000002791">
    <property type="component" value="Chromosome"/>
</dbReference>
<name>H5XF94_9PSEU</name>
<dbReference type="GO" id="GO:0005886">
    <property type="term" value="C:plasma membrane"/>
    <property type="evidence" value="ECO:0007669"/>
    <property type="project" value="UniProtKB-SubCell"/>
</dbReference>
<feature type="transmembrane region" description="Helical" evidence="8">
    <location>
        <begin position="30"/>
        <end position="51"/>
    </location>
</feature>
<keyword evidence="4" id="KW-0547">Nucleotide-binding</keyword>
<feature type="domain" description="Pycsar effector protein" evidence="9">
    <location>
        <begin position="13"/>
        <end position="162"/>
    </location>
</feature>
<keyword evidence="7 8" id="KW-0472">Membrane</keyword>
<dbReference type="GO" id="GO:0000166">
    <property type="term" value="F:nucleotide binding"/>
    <property type="evidence" value="ECO:0007669"/>
    <property type="project" value="UniProtKB-KW"/>
</dbReference>
<evidence type="ECO:0000256" key="8">
    <source>
        <dbReference type="SAM" id="Phobius"/>
    </source>
</evidence>
<dbReference type="GO" id="GO:0051607">
    <property type="term" value="P:defense response to virus"/>
    <property type="evidence" value="ECO:0007669"/>
    <property type="project" value="UniProtKB-KW"/>
</dbReference>
<evidence type="ECO:0000256" key="1">
    <source>
        <dbReference type="ARBA" id="ARBA00004236"/>
    </source>
</evidence>
<evidence type="ECO:0000256" key="6">
    <source>
        <dbReference type="ARBA" id="ARBA00023118"/>
    </source>
</evidence>
<dbReference type="OrthoDB" id="5186476at2"/>
<dbReference type="STRING" id="882082.SaccyDRAFT_2646"/>
<dbReference type="HOGENOM" id="CLU_1585317_0_0_11"/>
<keyword evidence="3 8" id="KW-0812">Transmembrane</keyword>
<evidence type="ECO:0000256" key="2">
    <source>
        <dbReference type="ARBA" id="ARBA00022475"/>
    </source>
</evidence>
<keyword evidence="6" id="KW-0051">Antiviral defense</keyword>
<sequence length="169" mass="18212">MTISEPRTPWSVESALSEVRTELGRTDQKAATLLTLFSVIAAGLIAGFAGKSGLSSLWNGVEWMAWTGIALLAASLTHLLIGVRPSGATRSKDNGSGYFARYAHYVDQPDALREHLATTATEDERCHQLVALSVLVTRKYRLIARAVDLLGGSLVLIGAAVLIDMLYQQ</sequence>
<evidence type="ECO:0000256" key="5">
    <source>
        <dbReference type="ARBA" id="ARBA00022989"/>
    </source>
</evidence>
<keyword evidence="2" id="KW-1003">Cell membrane</keyword>
<comment type="subcellular location">
    <subcellularLocation>
        <location evidence="1">Cell membrane</location>
    </subcellularLocation>
</comment>
<dbReference type="InterPro" id="IPR043760">
    <property type="entry name" value="PycTM_dom"/>
</dbReference>
<evidence type="ECO:0000313" key="10">
    <source>
        <dbReference type="EMBL" id="EHR61504.1"/>
    </source>
</evidence>
<feature type="transmembrane region" description="Helical" evidence="8">
    <location>
        <begin position="147"/>
        <end position="167"/>
    </location>
</feature>
<dbReference type="AlphaFoldDB" id="H5XF94"/>
<evidence type="ECO:0000256" key="3">
    <source>
        <dbReference type="ARBA" id="ARBA00022692"/>
    </source>
</evidence>
<dbReference type="RefSeq" id="WP_005456751.1">
    <property type="nucleotide sequence ID" value="NZ_CM001440.1"/>
</dbReference>
<organism evidence="10 11">
    <name type="scientific">Saccharomonospora cyanea NA-134</name>
    <dbReference type="NCBI Taxonomy" id="882082"/>
    <lineage>
        <taxon>Bacteria</taxon>
        <taxon>Bacillati</taxon>
        <taxon>Actinomycetota</taxon>
        <taxon>Actinomycetes</taxon>
        <taxon>Pseudonocardiales</taxon>
        <taxon>Pseudonocardiaceae</taxon>
        <taxon>Saccharomonospora</taxon>
    </lineage>
</organism>
<evidence type="ECO:0000259" key="9">
    <source>
        <dbReference type="Pfam" id="PF18967"/>
    </source>
</evidence>
<evidence type="ECO:0000313" key="11">
    <source>
        <dbReference type="Proteomes" id="UP000002791"/>
    </source>
</evidence>
<gene>
    <name evidence="10" type="ORF">SaccyDRAFT_2646</name>
</gene>